<evidence type="ECO:0000313" key="3">
    <source>
        <dbReference type="EMBL" id="SNR90941.1"/>
    </source>
</evidence>
<evidence type="ECO:0000256" key="2">
    <source>
        <dbReference type="SAM" id="SignalP"/>
    </source>
</evidence>
<evidence type="ECO:0000313" key="4">
    <source>
        <dbReference type="Proteomes" id="UP000198415"/>
    </source>
</evidence>
<keyword evidence="2" id="KW-0732">Signal</keyword>
<dbReference type="RefSeq" id="WP_089294669.1">
    <property type="nucleotide sequence ID" value="NZ_BOMU01000047.1"/>
</dbReference>
<feature type="region of interest" description="Disordered" evidence="1">
    <location>
        <begin position="25"/>
        <end position="87"/>
    </location>
</feature>
<dbReference type="Proteomes" id="UP000198415">
    <property type="component" value="Unassembled WGS sequence"/>
</dbReference>
<protein>
    <submittedName>
        <fullName evidence="3">Uncharacterized protein</fullName>
    </submittedName>
</protein>
<evidence type="ECO:0000256" key="1">
    <source>
        <dbReference type="SAM" id="MobiDB-lite"/>
    </source>
</evidence>
<dbReference type="PROSITE" id="PS51257">
    <property type="entry name" value="PROKAR_LIPOPROTEIN"/>
    <property type="match status" value="1"/>
</dbReference>
<feature type="chain" id="PRO_5038959738" evidence="2">
    <location>
        <begin position="21"/>
        <end position="170"/>
    </location>
</feature>
<name>A0A239A6K7_9ACTN</name>
<organism evidence="3 4">
    <name type="scientific">Actinoplanes regularis</name>
    <dbReference type="NCBI Taxonomy" id="52697"/>
    <lineage>
        <taxon>Bacteria</taxon>
        <taxon>Bacillati</taxon>
        <taxon>Actinomycetota</taxon>
        <taxon>Actinomycetes</taxon>
        <taxon>Micromonosporales</taxon>
        <taxon>Micromonosporaceae</taxon>
        <taxon>Actinoplanes</taxon>
    </lineage>
</organism>
<feature type="signal peptide" evidence="2">
    <location>
        <begin position="1"/>
        <end position="20"/>
    </location>
</feature>
<sequence length="170" mass="17094">MRGRLTAGVLTVSLIMAGCAGESPVSPLPTEAAVGAAPVGSVSVTPSPSPSRPASASPPSRRPPVGTPPSSRTPTRPSSPSSSSSCEGAIVRTIDATAEELALVPAMCLAVGAVLRVENIGPGEVTTDSPDLVAQHYEAGVVEVRFVRKGTVVVAIPQGGTTYDITVVVR</sequence>
<gene>
    <name evidence="3" type="ORF">SAMN06264365_10785</name>
</gene>
<feature type="compositionally biased region" description="Low complexity" evidence="1">
    <location>
        <begin position="68"/>
        <end position="85"/>
    </location>
</feature>
<feature type="compositionally biased region" description="Low complexity" evidence="1">
    <location>
        <begin position="32"/>
        <end position="59"/>
    </location>
</feature>
<dbReference type="AlphaFoldDB" id="A0A239A6K7"/>
<proteinExistence type="predicted"/>
<dbReference type="EMBL" id="FZNR01000007">
    <property type="protein sequence ID" value="SNR90941.1"/>
    <property type="molecule type" value="Genomic_DNA"/>
</dbReference>
<keyword evidence="4" id="KW-1185">Reference proteome</keyword>
<accession>A0A239A6K7</accession>
<dbReference type="OrthoDB" id="3395498at2"/>
<reference evidence="3 4" key="1">
    <citation type="submission" date="2017-06" db="EMBL/GenBank/DDBJ databases">
        <authorList>
            <person name="Kim H.J."/>
            <person name="Triplett B.A."/>
        </authorList>
    </citation>
    <scope>NUCLEOTIDE SEQUENCE [LARGE SCALE GENOMIC DNA]</scope>
    <source>
        <strain evidence="3 4">DSM 43151</strain>
    </source>
</reference>